<dbReference type="InterPro" id="IPR011990">
    <property type="entry name" value="TPR-like_helical_dom_sf"/>
</dbReference>
<dbReference type="AlphaFoldDB" id="A0AAP2CLX7"/>
<evidence type="ECO:0000259" key="6">
    <source>
        <dbReference type="Pfam" id="PF07980"/>
    </source>
</evidence>
<dbReference type="Gene3D" id="2.20.20.130">
    <property type="match status" value="1"/>
</dbReference>
<dbReference type="Pfam" id="PF14322">
    <property type="entry name" value="SusD-like_3"/>
    <property type="match status" value="1"/>
</dbReference>
<comment type="similarity">
    <text evidence="2">Belongs to the SusD family.</text>
</comment>
<comment type="subcellular location">
    <subcellularLocation>
        <location evidence="1">Cell outer membrane</location>
    </subcellularLocation>
</comment>
<organism evidence="8 9">
    <name type="scientific">Litoribacter ruber</name>
    <dbReference type="NCBI Taxonomy" id="702568"/>
    <lineage>
        <taxon>Bacteria</taxon>
        <taxon>Pseudomonadati</taxon>
        <taxon>Bacteroidota</taxon>
        <taxon>Cytophagia</taxon>
        <taxon>Cytophagales</taxon>
        <taxon>Cyclobacteriaceae</taxon>
        <taxon>Litoribacter</taxon>
    </lineage>
</organism>
<evidence type="ECO:0000256" key="1">
    <source>
        <dbReference type="ARBA" id="ARBA00004442"/>
    </source>
</evidence>
<keyword evidence="9" id="KW-1185">Reference proteome</keyword>
<feature type="domain" description="RagB/SusD" evidence="6">
    <location>
        <begin position="333"/>
        <end position="446"/>
    </location>
</feature>
<evidence type="ECO:0000256" key="4">
    <source>
        <dbReference type="ARBA" id="ARBA00023136"/>
    </source>
</evidence>
<evidence type="ECO:0000313" key="9">
    <source>
        <dbReference type="Proteomes" id="UP001319104"/>
    </source>
</evidence>
<dbReference type="SUPFAM" id="SSF48452">
    <property type="entry name" value="TPR-like"/>
    <property type="match status" value="1"/>
</dbReference>
<comment type="caution">
    <text evidence="8">The sequence shown here is derived from an EMBL/GenBank/DDBJ whole genome shotgun (WGS) entry which is preliminary data.</text>
</comment>
<keyword evidence="5" id="KW-0998">Cell outer membrane</keyword>
<dbReference type="GO" id="GO:0009279">
    <property type="term" value="C:cell outer membrane"/>
    <property type="evidence" value="ECO:0007669"/>
    <property type="project" value="UniProtKB-SubCell"/>
</dbReference>
<feature type="domain" description="SusD-like N-terminal" evidence="7">
    <location>
        <begin position="24"/>
        <end position="225"/>
    </location>
</feature>
<evidence type="ECO:0000256" key="5">
    <source>
        <dbReference type="ARBA" id="ARBA00023237"/>
    </source>
</evidence>
<keyword evidence="4" id="KW-0472">Membrane</keyword>
<dbReference type="Pfam" id="PF07980">
    <property type="entry name" value="SusD_RagB"/>
    <property type="match status" value="1"/>
</dbReference>
<name>A0AAP2CLX7_9BACT</name>
<dbReference type="Gene3D" id="1.25.40.390">
    <property type="match status" value="1"/>
</dbReference>
<proteinExistence type="inferred from homology"/>
<dbReference type="InterPro" id="IPR033985">
    <property type="entry name" value="SusD-like_N"/>
</dbReference>
<dbReference type="Gene3D" id="1.25.40.900">
    <property type="match status" value="1"/>
</dbReference>
<evidence type="ECO:0000313" key="8">
    <source>
        <dbReference type="EMBL" id="MBS9525716.1"/>
    </source>
</evidence>
<dbReference type="PROSITE" id="PS51257">
    <property type="entry name" value="PROKAR_LIPOPROTEIN"/>
    <property type="match status" value="1"/>
</dbReference>
<keyword evidence="3" id="KW-0732">Signal</keyword>
<protein>
    <submittedName>
        <fullName evidence="8">RagB/SusD family nutrient uptake outer membrane protein</fullName>
    </submittedName>
</protein>
<dbReference type="Proteomes" id="UP001319104">
    <property type="component" value="Unassembled WGS sequence"/>
</dbReference>
<sequence length="448" mass="50889">MKITFKILYITIFAAITLSCQNLLDEKPDRSLVVPTKLSELQAMLDNTNQVMNREAGLPELSADHVYLPESLFPQILVEEVNSHFWREDILESMEAGEWGLAYSQIFYANIVLKELENFNDSEKASADWRNVKGSALFYRAYAYFTLARTYALPYPTTGAEGIAGLPLRTAPEVSNDISRSDLASTFNLITNDLNEAATLLFDRAAYPTRPSKWAAYGMLSRVHLYMGNYAQVIESSNQCLTIGNTLMDYKDYEGATGMPFSLFNEETIFYSEMVTYLYQLFWGSTISESFYAKYSEGDLRRDLFFNLREDRIEFVGSYSGTMPLFSGIAVDEVILNRAEAYAWLGDEAAALADLNSLLEKRFDDLFTPIEAEEDVISRVLEEREKQLLLRGLRWGDIKRLNTLENQGIVITREREGITHELAPGSNRYAFPIPDIEISQSGIPQNPR</sequence>
<evidence type="ECO:0000256" key="3">
    <source>
        <dbReference type="ARBA" id="ARBA00022729"/>
    </source>
</evidence>
<dbReference type="RefSeq" id="WP_213946573.1">
    <property type="nucleotide sequence ID" value="NZ_JAHCMY010000017.1"/>
</dbReference>
<dbReference type="InterPro" id="IPR012944">
    <property type="entry name" value="SusD_RagB_dom"/>
</dbReference>
<evidence type="ECO:0000259" key="7">
    <source>
        <dbReference type="Pfam" id="PF14322"/>
    </source>
</evidence>
<gene>
    <name evidence="8" type="ORF">KI659_16980</name>
</gene>
<evidence type="ECO:0000256" key="2">
    <source>
        <dbReference type="ARBA" id="ARBA00006275"/>
    </source>
</evidence>
<dbReference type="EMBL" id="JAHCMY010000017">
    <property type="protein sequence ID" value="MBS9525716.1"/>
    <property type="molecule type" value="Genomic_DNA"/>
</dbReference>
<accession>A0AAP2CLX7</accession>
<reference evidence="8 9" key="1">
    <citation type="submission" date="2021-05" db="EMBL/GenBank/DDBJ databases">
        <authorList>
            <person name="Zhang Z.D."/>
            <person name="Osman G."/>
        </authorList>
    </citation>
    <scope>NUCLEOTIDE SEQUENCE [LARGE SCALE GENOMIC DNA]</scope>
    <source>
        <strain evidence="8 9">KCTC 32217</strain>
    </source>
</reference>